<evidence type="ECO:0000256" key="4">
    <source>
        <dbReference type="SAM" id="Coils"/>
    </source>
</evidence>
<dbReference type="Pfam" id="PF05186">
    <property type="entry name" value="Dpy-30"/>
    <property type="match status" value="1"/>
</dbReference>
<gene>
    <name evidence="6" type="ORF">BN1204_030980</name>
</gene>
<dbReference type="InterPro" id="IPR000850">
    <property type="entry name" value="Adenylat/UMP-CMP_kin"/>
</dbReference>
<dbReference type="AlphaFoldDB" id="A0A0F7UFY9"/>
<feature type="region of interest" description="Disordered" evidence="5">
    <location>
        <begin position="138"/>
        <end position="245"/>
    </location>
</feature>
<dbReference type="PANTHER" id="PTHR23359">
    <property type="entry name" value="NUCLEOTIDE KINASE"/>
    <property type="match status" value="1"/>
</dbReference>
<feature type="coiled-coil region" evidence="4">
    <location>
        <begin position="705"/>
        <end position="752"/>
    </location>
</feature>
<dbReference type="InterPro" id="IPR036291">
    <property type="entry name" value="NAD(P)-bd_dom_sf"/>
</dbReference>
<dbReference type="EMBL" id="LN714483">
    <property type="protein sequence ID" value="CEL67297.1"/>
    <property type="molecule type" value="Genomic_DNA"/>
</dbReference>
<dbReference type="InterPro" id="IPR047499">
    <property type="entry name" value="DD_AK7"/>
</dbReference>
<reference evidence="6" key="1">
    <citation type="journal article" date="2015" name="PLoS ONE">
        <title>Comprehensive Evaluation of Toxoplasma gondii VEG and Neospora caninum LIV Genomes with Tachyzoite Stage Transcriptome and Proteome Defines Novel Transcript Features.</title>
        <authorList>
            <person name="Ramaprasad A."/>
            <person name="Mourier T."/>
            <person name="Naeem R."/>
            <person name="Malas T.B."/>
            <person name="Moussa E."/>
            <person name="Panigrahi A."/>
            <person name="Vermont S.J."/>
            <person name="Otto T.D."/>
            <person name="Wastling J."/>
            <person name="Pain A."/>
        </authorList>
    </citation>
    <scope>NUCLEOTIDE SEQUENCE</scope>
    <source>
        <strain evidence="6">Liverpool</strain>
    </source>
</reference>
<accession>A0A0F7UFY9</accession>
<dbReference type="InterPro" id="IPR027417">
    <property type="entry name" value="P-loop_NTPase"/>
</dbReference>
<dbReference type="InterPro" id="IPR007858">
    <property type="entry name" value="Dpy-30_motif"/>
</dbReference>
<feature type="compositionally biased region" description="Acidic residues" evidence="5">
    <location>
        <begin position="572"/>
        <end position="598"/>
    </location>
</feature>
<evidence type="ECO:0000313" key="6">
    <source>
        <dbReference type="EMBL" id="CEL67297.1"/>
    </source>
</evidence>
<organism evidence="6">
    <name type="scientific">Neospora caninum (strain Liverpool)</name>
    <dbReference type="NCBI Taxonomy" id="572307"/>
    <lineage>
        <taxon>Eukaryota</taxon>
        <taxon>Sar</taxon>
        <taxon>Alveolata</taxon>
        <taxon>Apicomplexa</taxon>
        <taxon>Conoidasida</taxon>
        <taxon>Coccidia</taxon>
        <taxon>Eucoccidiorida</taxon>
        <taxon>Eimeriorina</taxon>
        <taxon>Sarcocystidae</taxon>
        <taxon>Neospora</taxon>
    </lineage>
</organism>
<dbReference type="Gene3D" id="1.20.890.10">
    <property type="entry name" value="cAMP-dependent protein kinase regulatory subunit, dimerization-anchoring domain"/>
    <property type="match status" value="1"/>
</dbReference>
<keyword evidence="3" id="KW-0418">Kinase</keyword>
<feature type="region of interest" description="Disordered" evidence="5">
    <location>
        <begin position="561"/>
        <end position="598"/>
    </location>
</feature>
<evidence type="ECO:0000256" key="3">
    <source>
        <dbReference type="ARBA" id="ARBA00022777"/>
    </source>
</evidence>
<keyword evidence="2" id="KW-0547">Nucleotide-binding</keyword>
<keyword evidence="4" id="KW-0175">Coiled coil</keyword>
<dbReference type="CDD" id="cd22967">
    <property type="entry name" value="DD_AK7"/>
    <property type="match status" value="1"/>
</dbReference>
<feature type="region of interest" description="Disordered" evidence="5">
    <location>
        <begin position="34"/>
        <end position="56"/>
    </location>
</feature>
<feature type="compositionally biased region" description="Basic and acidic residues" evidence="5">
    <location>
        <begin position="155"/>
        <end position="165"/>
    </location>
</feature>
<name>A0A0F7UFY9_NEOCL</name>
<feature type="compositionally biased region" description="Acidic residues" evidence="5">
    <location>
        <begin position="141"/>
        <end position="153"/>
    </location>
</feature>
<protein>
    <submittedName>
        <fullName evidence="6">Dpy-30 motif-containing protein, putative</fullName>
    </submittedName>
</protein>
<dbReference type="SUPFAM" id="SSF52540">
    <property type="entry name" value="P-loop containing nucleoside triphosphate hydrolases"/>
    <property type="match status" value="1"/>
</dbReference>
<evidence type="ECO:0000256" key="5">
    <source>
        <dbReference type="SAM" id="MobiDB-lite"/>
    </source>
</evidence>
<evidence type="ECO:0000256" key="2">
    <source>
        <dbReference type="ARBA" id="ARBA00022741"/>
    </source>
</evidence>
<feature type="compositionally biased region" description="Basic and acidic residues" evidence="5">
    <location>
        <begin position="36"/>
        <end position="46"/>
    </location>
</feature>
<dbReference type="SUPFAM" id="SSF51735">
    <property type="entry name" value="NAD(P)-binding Rossmann-fold domains"/>
    <property type="match status" value="1"/>
</dbReference>
<evidence type="ECO:0000256" key="1">
    <source>
        <dbReference type="ARBA" id="ARBA00022679"/>
    </source>
</evidence>
<dbReference type="GO" id="GO:0005524">
    <property type="term" value="F:ATP binding"/>
    <property type="evidence" value="ECO:0007669"/>
    <property type="project" value="InterPro"/>
</dbReference>
<dbReference type="Gene3D" id="3.40.50.720">
    <property type="entry name" value="NAD(P)-binding Rossmann-like Domain"/>
    <property type="match status" value="1"/>
</dbReference>
<keyword evidence="1" id="KW-0808">Transferase</keyword>
<proteinExistence type="predicted"/>
<dbReference type="GO" id="GO:0019205">
    <property type="term" value="F:nucleobase-containing compound kinase activity"/>
    <property type="evidence" value="ECO:0007669"/>
    <property type="project" value="InterPro"/>
</dbReference>
<feature type="compositionally biased region" description="Acidic residues" evidence="5">
    <location>
        <begin position="166"/>
        <end position="214"/>
    </location>
</feature>
<dbReference type="Gene3D" id="3.40.50.300">
    <property type="entry name" value="P-loop containing nucleotide triphosphate hydrolases"/>
    <property type="match status" value="1"/>
</dbReference>
<dbReference type="GO" id="GO:0006139">
    <property type="term" value="P:nucleobase-containing compound metabolic process"/>
    <property type="evidence" value="ECO:0007669"/>
    <property type="project" value="InterPro"/>
</dbReference>
<feature type="region of interest" description="Disordered" evidence="5">
    <location>
        <begin position="491"/>
        <end position="515"/>
    </location>
</feature>
<sequence>MRIFINHVDTYTGYALCAGLRRFNGVTNRMFGTAKGSRDEADDKETQPATQGDAEWSTEPNRLTVPASIRRLIFKRNPQQLLKNLLSCSLIVYDLHTTDPDEVEDIVKKLRRAAIEKPTVFVLISSVMVWAKTKQEFVERDPEEETQGDDGDDASSGKRSEQKASDEEENGGGDSRDDEANEDDSDADSDDSEEEEPVEEKDTEEGAAQEEDEPLPERFKGTKSISRLRKPRKSSPPERVLKPRLLTGSEFERRIPAKRYEKWKTIETLVMSLGSKENLTTYVIAAGAMYGQGEGPFYAAFKAAWLGLQTHKIISPGNNFVPTIHTRDLASLVRRLAAGTSEEPYHIAVDMSHVTQYDIIQTIVNRVGQPYEVEEVTQEQAMLFENADLLTVDLRMVPSSEMTALDFPWLCKEGLPANIDRVAAEFCKWRNLRQVKILVAGPPGSGKSLLTGLLAAKLNTPAVRTQDVVDASKLKGDELGSLLREKWSQLVEDQKKKKSNGPGAGTSSGANTSRRVRFDVETMTKIFNAKLSENVCRFRGFVLDGYPRTYQEAAALFLRPKKKEDGGKDGNATEDGDAGGDLEEQPSEEEPPPAEMEFEPLKAPDYVIILKSADVHCEERMMNVPQNQVIPGHNDRDGFFRRLAQHKLTNESVHGEPSLADFFQERKREVLTLDVDGKSTDDILESACVYIEKDGRFFNFLKSERQSILDKEQELQRRIQEAERKKAEEEELAREEEQRVLAERRRRDMERLQKIAHHEHEVIMARSIPLRRYLMQSVVPALSEGLLQVCRVMPEDPVDFLAEFLLAEAQKSSNSGPAEL</sequence>